<dbReference type="KEGG" id="trz:GWP43_02175"/>
<evidence type="ECO:0000256" key="7">
    <source>
        <dbReference type="ARBA" id="ARBA00022927"/>
    </source>
</evidence>
<evidence type="ECO:0000256" key="10">
    <source>
        <dbReference type="ARBA" id="ARBA00023136"/>
    </source>
</evidence>
<dbReference type="Pfam" id="PF02699">
    <property type="entry name" value="YajC"/>
    <property type="match status" value="1"/>
</dbReference>
<keyword evidence="7" id="KW-0653">Protein transport</keyword>
<dbReference type="EMBL" id="CP048020">
    <property type="protein sequence ID" value="QHX42450.1"/>
    <property type="molecule type" value="Genomic_DNA"/>
</dbReference>
<dbReference type="InterPro" id="IPR003849">
    <property type="entry name" value="Preprotein_translocase_YajC"/>
</dbReference>
<comment type="similarity">
    <text evidence="2">Belongs to the YajC family.</text>
</comment>
<evidence type="ECO:0000256" key="8">
    <source>
        <dbReference type="ARBA" id="ARBA00022989"/>
    </source>
</evidence>
<keyword evidence="10 12" id="KW-0472">Membrane</keyword>
<evidence type="ECO:0000256" key="11">
    <source>
        <dbReference type="SAM" id="MobiDB-lite"/>
    </source>
</evidence>
<evidence type="ECO:0000256" key="12">
    <source>
        <dbReference type="SAM" id="Phobius"/>
    </source>
</evidence>
<dbReference type="NCBIfam" id="TIGR00739">
    <property type="entry name" value="yajC"/>
    <property type="match status" value="1"/>
</dbReference>
<evidence type="ECO:0000313" key="14">
    <source>
        <dbReference type="Proteomes" id="UP000464374"/>
    </source>
</evidence>
<comment type="subcellular location">
    <subcellularLocation>
        <location evidence="1">Cell membrane</location>
        <topology evidence="1">Single-pass membrane protein</topology>
    </subcellularLocation>
</comment>
<keyword evidence="9" id="KW-0811">Translocation</keyword>
<evidence type="ECO:0000256" key="6">
    <source>
        <dbReference type="ARBA" id="ARBA00022692"/>
    </source>
</evidence>
<feature type="region of interest" description="Disordered" evidence="11">
    <location>
        <begin position="123"/>
        <end position="145"/>
    </location>
</feature>
<organism evidence="13 14">
    <name type="scientific">Treponema vincentii</name>
    <dbReference type="NCBI Taxonomy" id="69710"/>
    <lineage>
        <taxon>Bacteria</taxon>
        <taxon>Pseudomonadati</taxon>
        <taxon>Spirochaetota</taxon>
        <taxon>Spirochaetia</taxon>
        <taxon>Spirochaetales</taxon>
        <taxon>Treponemataceae</taxon>
        <taxon>Treponema</taxon>
    </lineage>
</organism>
<accession>A0A6P1XZK5</accession>
<evidence type="ECO:0000256" key="5">
    <source>
        <dbReference type="ARBA" id="ARBA00022475"/>
    </source>
</evidence>
<dbReference type="RefSeq" id="WP_162662342.1">
    <property type="nucleotide sequence ID" value="NZ_CP048020.1"/>
</dbReference>
<name>A0A6P1XZK5_9SPIR</name>
<dbReference type="PANTHER" id="PTHR33909">
    <property type="entry name" value="SEC TRANSLOCON ACCESSORY COMPLEX SUBUNIT YAJC"/>
    <property type="match status" value="1"/>
</dbReference>
<proteinExistence type="inferred from homology"/>
<dbReference type="Proteomes" id="UP000464374">
    <property type="component" value="Chromosome"/>
</dbReference>
<gene>
    <name evidence="13" type="primary">yajC</name>
    <name evidence="13" type="ORF">GWP43_02175</name>
</gene>
<dbReference type="PANTHER" id="PTHR33909:SF1">
    <property type="entry name" value="SEC TRANSLOCON ACCESSORY COMPLEX SUBUNIT YAJC"/>
    <property type="match status" value="1"/>
</dbReference>
<keyword evidence="8 12" id="KW-1133">Transmembrane helix</keyword>
<dbReference type="GO" id="GO:0005886">
    <property type="term" value="C:plasma membrane"/>
    <property type="evidence" value="ECO:0007669"/>
    <property type="project" value="UniProtKB-SubCell"/>
</dbReference>
<dbReference type="AlphaFoldDB" id="A0A6P1XZK5"/>
<evidence type="ECO:0000256" key="9">
    <source>
        <dbReference type="ARBA" id="ARBA00023010"/>
    </source>
</evidence>
<evidence type="ECO:0000256" key="2">
    <source>
        <dbReference type="ARBA" id="ARBA00006742"/>
    </source>
</evidence>
<dbReference type="GO" id="GO:0015031">
    <property type="term" value="P:protein transport"/>
    <property type="evidence" value="ECO:0007669"/>
    <property type="project" value="UniProtKB-KW"/>
</dbReference>
<reference evidence="13 14" key="1">
    <citation type="submission" date="2020-01" db="EMBL/GenBank/DDBJ databases">
        <title>Complete genome sequence of a human oral phylogroup 1 Treponema sp. strain ATCC 700766, originally isolated from periodontitis dental plaque.</title>
        <authorList>
            <person name="Chan Y."/>
            <person name="Huo Y.-B."/>
            <person name="Yu X.-L."/>
            <person name="Zeng H."/>
            <person name="Leung W.-K."/>
            <person name="Watt R.M."/>
        </authorList>
    </citation>
    <scope>NUCLEOTIDE SEQUENCE [LARGE SCALE GENOMIC DNA]</scope>
    <source>
        <strain evidence="13 14">OMZ 804</strain>
    </source>
</reference>
<dbReference type="PRINTS" id="PR01853">
    <property type="entry name" value="YAJCTRNLCASE"/>
</dbReference>
<evidence type="ECO:0000256" key="4">
    <source>
        <dbReference type="ARBA" id="ARBA00022448"/>
    </source>
</evidence>
<evidence type="ECO:0000313" key="13">
    <source>
        <dbReference type="EMBL" id="QHX42450.1"/>
    </source>
</evidence>
<keyword evidence="4" id="KW-0813">Transport</keyword>
<feature type="transmembrane region" description="Helical" evidence="12">
    <location>
        <begin position="16"/>
        <end position="35"/>
    </location>
</feature>
<evidence type="ECO:0000256" key="3">
    <source>
        <dbReference type="ARBA" id="ARBA00014962"/>
    </source>
</evidence>
<keyword evidence="5" id="KW-1003">Cell membrane</keyword>
<keyword evidence="6 12" id="KW-0812">Transmembrane</keyword>
<sequence>MNAIPLLQQAASGGSFIPLLALGLIFVIFYVFIIGPQKKEQKKTQEMIASVQKGDKIITIGGIHGVVSSVKETTIILKVDDNCKLEMNRSAIGSVILDEKTKASRLANVPEKASLLSALFKKKEKKAEDSSSEKPQPPDFSGGAE</sequence>
<evidence type="ECO:0000256" key="1">
    <source>
        <dbReference type="ARBA" id="ARBA00004162"/>
    </source>
</evidence>
<protein>
    <recommendedName>
        <fullName evidence="3">Sec translocon accessory complex subunit YajC</fullName>
    </recommendedName>
</protein>
<dbReference type="SMART" id="SM01323">
    <property type="entry name" value="YajC"/>
    <property type="match status" value="1"/>
</dbReference>